<protein>
    <recommendedName>
        <fullName evidence="3">RidA family protein</fullName>
    </recommendedName>
</protein>
<sequence>MSKSIVFEKGNYRFVPTGVSRYSAGVAAEPGYEICRVVFSEVLPLKEGFDLIQAVLEAEERPLTALCACELRSPEPASNAAFDQFNELYSQTLRSWGLEKSGHNPVARSNVSPVLDAPEEPGLYAFSYTVESDMEYDTFVVAGSCEVPEGPGDYQENIVAFQDVSEAGLLKKAQWVLGEMERRMQILGFSWADCTATQVYTRHNIYPFLASELGRRGSIAKGLTWNYVRPPVVDLEYEMDCRRIMNERILMVDE</sequence>
<dbReference type="RefSeq" id="WP_266124919.1">
    <property type="nucleotide sequence ID" value="NZ_JAJHNU010000001.1"/>
</dbReference>
<comment type="caution">
    <text evidence="1">The sequence shown here is derived from an EMBL/GenBank/DDBJ whole genome shotgun (WGS) entry which is preliminary data.</text>
</comment>
<organism evidence="1 2">
    <name type="scientific">Alcaligenes endophyticus</name>
    <dbReference type="NCBI Taxonomy" id="1929088"/>
    <lineage>
        <taxon>Bacteria</taxon>
        <taxon>Pseudomonadati</taxon>
        <taxon>Pseudomonadota</taxon>
        <taxon>Betaproteobacteria</taxon>
        <taxon>Burkholderiales</taxon>
        <taxon>Alcaligenaceae</taxon>
        <taxon>Alcaligenes</taxon>
    </lineage>
</organism>
<dbReference type="Proteomes" id="UP001168613">
    <property type="component" value="Unassembled WGS sequence"/>
</dbReference>
<accession>A0ABT8EIM3</accession>
<evidence type="ECO:0000313" key="2">
    <source>
        <dbReference type="Proteomes" id="UP001168613"/>
    </source>
</evidence>
<keyword evidence="2" id="KW-1185">Reference proteome</keyword>
<evidence type="ECO:0000313" key="1">
    <source>
        <dbReference type="EMBL" id="MDN4121090.1"/>
    </source>
</evidence>
<name>A0ABT8EIM3_9BURK</name>
<reference evidence="1" key="1">
    <citation type="submission" date="2021-11" db="EMBL/GenBank/DDBJ databases">
        <title>Draft genome sequence of Alcaligenes endophyticus type strain CCUG 75668T.</title>
        <authorList>
            <person name="Salva-Serra F."/>
            <person name="Duran R.E."/>
            <person name="Seeger M."/>
            <person name="Moore E.R.B."/>
            <person name="Jaen-Luchoro D."/>
        </authorList>
    </citation>
    <scope>NUCLEOTIDE SEQUENCE</scope>
    <source>
        <strain evidence="1">CCUG 75668</strain>
    </source>
</reference>
<proteinExistence type="predicted"/>
<evidence type="ECO:0008006" key="3">
    <source>
        <dbReference type="Google" id="ProtNLM"/>
    </source>
</evidence>
<gene>
    <name evidence="1" type="ORF">LMS43_07295</name>
</gene>
<dbReference type="EMBL" id="JAJHNU010000001">
    <property type="protein sequence ID" value="MDN4121090.1"/>
    <property type="molecule type" value="Genomic_DNA"/>
</dbReference>